<accession>A0AAE3MWD8</accession>
<protein>
    <submittedName>
        <fullName evidence="1">Glycolipid-binding domain-containing protein</fullName>
    </submittedName>
</protein>
<dbReference type="EMBL" id="JANFPI010000001">
    <property type="protein sequence ID" value="MCX8995521.1"/>
    <property type="molecule type" value="Genomic_DNA"/>
</dbReference>
<dbReference type="Pfam" id="PF06475">
    <property type="entry name" value="Glycolipid_bind"/>
    <property type="match status" value="1"/>
</dbReference>
<comment type="caution">
    <text evidence="1">The sequence shown here is derived from an EMBL/GenBank/DDBJ whole genome shotgun (WGS) entry which is preliminary data.</text>
</comment>
<proteinExistence type="predicted"/>
<dbReference type="InterPro" id="IPR009467">
    <property type="entry name" value="Glycolipid-bd_prot_put"/>
</dbReference>
<reference evidence="1" key="1">
    <citation type="submission" date="2022-07" db="EMBL/GenBank/DDBJ databases">
        <title>Ectorhizobium quercum gen.nov., sp. nov.</title>
        <authorList>
            <person name="Ma T."/>
            <person name="Li Y."/>
        </authorList>
    </citation>
    <scope>NUCLEOTIDE SEQUENCE</scope>
    <source>
        <strain evidence="1">BDR2-2</strain>
    </source>
</reference>
<dbReference type="RefSeq" id="WP_306409303.1">
    <property type="nucleotide sequence ID" value="NZ_JANFPI010000001.1"/>
</dbReference>
<evidence type="ECO:0000313" key="2">
    <source>
        <dbReference type="Proteomes" id="UP001208771"/>
    </source>
</evidence>
<evidence type="ECO:0000313" key="1">
    <source>
        <dbReference type="EMBL" id="MCX8995521.1"/>
    </source>
</evidence>
<sequence length="189" mass="21138">MKTIVRWCDWQGNGLEHCYMREGPEGLLLEGVVAGTREGLYGACYTVRTVADFRTREVRVSYVDGPQLHVTADGEGHWHDMIGRVSIPALDGAIDVDIGVTPATNTLPVKRLRLEPCQSRDIVAAYVPLPAQVDGPFLPRPAKQRYTCLVANRRYRYEGLFRGFSAELEFDAAGLVLDYPDTFRRILPA</sequence>
<gene>
    <name evidence="1" type="ORF">NOF55_00180</name>
</gene>
<dbReference type="AlphaFoldDB" id="A0AAE3MWD8"/>
<name>A0AAE3MWD8_9HYPH</name>
<dbReference type="SUPFAM" id="SSF159275">
    <property type="entry name" value="PA1994-like"/>
    <property type="match status" value="1"/>
</dbReference>
<dbReference type="Proteomes" id="UP001208771">
    <property type="component" value="Unassembled WGS sequence"/>
</dbReference>
<keyword evidence="2" id="KW-1185">Reference proteome</keyword>
<organism evidence="1 2">
    <name type="scientific">Ectorhizobium quercum</name>
    <dbReference type="NCBI Taxonomy" id="2965071"/>
    <lineage>
        <taxon>Bacteria</taxon>
        <taxon>Pseudomonadati</taxon>
        <taxon>Pseudomonadota</taxon>
        <taxon>Alphaproteobacteria</taxon>
        <taxon>Hyphomicrobiales</taxon>
        <taxon>Rhizobiaceae</taxon>
        <taxon>Ectorhizobium</taxon>
    </lineage>
</organism>